<comment type="caution">
    <text evidence="2">The sequence shown here is derived from an EMBL/GenBank/DDBJ whole genome shotgun (WGS) entry which is preliminary data.</text>
</comment>
<organism evidence="2 3">
    <name type="scientific">Protea cynaroides</name>
    <dbReference type="NCBI Taxonomy" id="273540"/>
    <lineage>
        <taxon>Eukaryota</taxon>
        <taxon>Viridiplantae</taxon>
        <taxon>Streptophyta</taxon>
        <taxon>Embryophyta</taxon>
        <taxon>Tracheophyta</taxon>
        <taxon>Spermatophyta</taxon>
        <taxon>Magnoliopsida</taxon>
        <taxon>Proteales</taxon>
        <taxon>Proteaceae</taxon>
        <taxon>Protea</taxon>
    </lineage>
</organism>
<reference evidence="2" key="1">
    <citation type="journal article" date="2023" name="Plant J.">
        <title>The genome of the king protea, Protea cynaroides.</title>
        <authorList>
            <person name="Chang J."/>
            <person name="Duong T.A."/>
            <person name="Schoeman C."/>
            <person name="Ma X."/>
            <person name="Roodt D."/>
            <person name="Barker N."/>
            <person name="Li Z."/>
            <person name="Van de Peer Y."/>
            <person name="Mizrachi E."/>
        </authorList>
    </citation>
    <scope>NUCLEOTIDE SEQUENCE</scope>
    <source>
        <tissue evidence="2">Young leaves</tissue>
    </source>
</reference>
<name>A0A9Q0L1S5_9MAGN</name>
<dbReference type="AlphaFoldDB" id="A0A9Q0L1S5"/>
<protein>
    <submittedName>
        <fullName evidence="2">Uncharacterized protein</fullName>
    </submittedName>
</protein>
<dbReference type="Proteomes" id="UP001141806">
    <property type="component" value="Unassembled WGS sequence"/>
</dbReference>
<evidence type="ECO:0000313" key="2">
    <source>
        <dbReference type="EMBL" id="KAJ4980364.1"/>
    </source>
</evidence>
<dbReference type="EMBL" id="JAMYWD010000001">
    <property type="protein sequence ID" value="KAJ4980364.1"/>
    <property type="molecule type" value="Genomic_DNA"/>
</dbReference>
<keyword evidence="3" id="KW-1185">Reference proteome</keyword>
<gene>
    <name evidence="2" type="ORF">NE237_031201</name>
</gene>
<evidence type="ECO:0000313" key="3">
    <source>
        <dbReference type="Proteomes" id="UP001141806"/>
    </source>
</evidence>
<feature type="compositionally biased region" description="Polar residues" evidence="1">
    <location>
        <begin position="184"/>
        <end position="193"/>
    </location>
</feature>
<evidence type="ECO:0000256" key="1">
    <source>
        <dbReference type="SAM" id="MobiDB-lite"/>
    </source>
</evidence>
<feature type="region of interest" description="Disordered" evidence="1">
    <location>
        <begin position="177"/>
        <end position="209"/>
    </location>
</feature>
<sequence>MGKSETPKFNFCSSFCGGKAEDKGKAIAIPDSLKKRKITTYMPPSKSIIMGCPIRAALAPTDINPDQSPTNLADIVFTTTTGDKRDVDFTIPSSELPITVAEEVELESHLTTKETLGPNNSKFDHSEALMTRSMAGSLGFIASKKALFKLCYFVVENHPEFDFFGFIVDFNVFTPPTPDEDDNSSAPMNNVSNMEVDPSETADRVGRDV</sequence>
<proteinExistence type="predicted"/>
<accession>A0A9Q0L1S5</accession>